<evidence type="ECO:0000313" key="2">
    <source>
        <dbReference type="EMBL" id="MBD7910500.1"/>
    </source>
</evidence>
<organism evidence="2 3">
    <name type="scientific">Clostridium cibarium</name>
    <dbReference type="NCBI Taxonomy" id="2762247"/>
    <lineage>
        <taxon>Bacteria</taxon>
        <taxon>Bacillati</taxon>
        <taxon>Bacillota</taxon>
        <taxon>Clostridia</taxon>
        <taxon>Eubacteriales</taxon>
        <taxon>Clostridiaceae</taxon>
        <taxon>Clostridium</taxon>
    </lineage>
</organism>
<dbReference type="Proteomes" id="UP000627781">
    <property type="component" value="Unassembled WGS sequence"/>
</dbReference>
<protein>
    <submittedName>
        <fullName evidence="2">Spore coat protein CotJB</fullName>
    </submittedName>
</protein>
<keyword evidence="2" id="KW-0167">Capsid protein</keyword>
<dbReference type="EMBL" id="JACSRA010000004">
    <property type="protein sequence ID" value="MBD7910500.1"/>
    <property type="molecule type" value="Genomic_DNA"/>
</dbReference>
<keyword evidence="2" id="KW-0946">Virion</keyword>
<sequence length="86" mass="10209">MNPHEYLSKIRKLLFFAVDLNLYLDNFPENRKATEDYKFVSSKLEKLICEYEQQYGPLSNFGSAYIENPEAWINTPWPWESRKGGK</sequence>
<evidence type="ECO:0000259" key="1">
    <source>
        <dbReference type="Pfam" id="PF12652"/>
    </source>
</evidence>
<keyword evidence="3" id="KW-1185">Reference proteome</keyword>
<gene>
    <name evidence="2" type="ORF">H9661_03920</name>
</gene>
<evidence type="ECO:0000313" key="3">
    <source>
        <dbReference type="Proteomes" id="UP000627781"/>
    </source>
</evidence>
<proteinExistence type="predicted"/>
<dbReference type="InterPro" id="IPR024207">
    <property type="entry name" value="CotJB_dom"/>
</dbReference>
<dbReference type="Pfam" id="PF12652">
    <property type="entry name" value="CotJB"/>
    <property type="match status" value="1"/>
</dbReference>
<accession>A0ABR8PQQ3</accession>
<dbReference type="RefSeq" id="WP_143314990.1">
    <property type="nucleotide sequence ID" value="NZ_JACSRA010000004.1"/>
</dbReference>
<feature type="domain" description="Protein CotJB" evidence="1">
    <location>
        <begin position="5"/>
        <end position="80"/>
    </location>
</feature>
<reference evidence="2 3" key="1">
    <citation type="submission" date="2020-08" db="EMBL/GenBank/DDBJ databases">
        <title>A Genomic Blueprint of the Chicken Gut Microbiome.</title>
        <authorList>
            <person name="Gilroy R."/>
            <person name="Ravi A."/>
            <person name="Getino M."/>
            <person name="Pursley I."/>
            <person name="Horton D.L."/>
            <person name="Alikhan N.-F."/>
            <person name="Baker D."/>
            <person name="Gharbi K."/>
            <person name="Hall N."/>
            <person name="Watson M."/>
            <person name="Adriaenssens E.M."/>
            <person name="Foster-Nyarko E."/>
            <person name="Jarju S."/>
            <person name="Secka A."/>
            <person name="Antonio M."/>
            <person name="Oren A."/>
            <person name="Chaudhuri R."/>
            <person name="La Ragione R.M."/>
            <person name="Hildebrand F."/>
            <person name="Pallen M.J."/>
        </authorList>
    </citation>
    <scope>NUCLEOTIDE SEQUENCE [LARGE SCALE GENOMIC DNA]</scope>
    <source>
        <strain evidence="2 3">Sa3CVN1</strain>
    </source>
</reference>
<comment type="caution">
    <text evidence="2">The sequence shown here is derived from an EMBL/GenBank/DDBJ whole genome shotgun (WGS) entry which is preliminary data.</text>
</comment>
<name>A0ABR8PQQ3_9CLOT</name>